<dbReference type="Proteomes" id="UP001623348">
    <property type="component" value="Unassembled WGS sequence"/>
</dbReference>
<gene>
    <name evidence="2" type="ORF">GRJ2_000453100</name>
</gene>
<evidence type="ECO:0000256" key="1">
    <source>
        <dbReference type="SAM" id="MobiDB-lite"/>
    </source>
</evidence>
<feature type="compositionally biased region" description="Acidic residues" evidence="1">
    <location>
        <begin position="105"/>
        <end position="114"/>
    </location>
</feature>
<dbReference type="EMBL" id="BAAFJT010000001">
    <property type="protein sequence ID" value="GAB0179878.1"/>
    <property type="molecule type" value="Genomic_DNA"/>
</dbReference>
<feature type="region of interest" description="Disordered" evidence="1">
    <location>
        <begin position="83"/>
        <end position="114"/>
    </location>
</feature>
<evidence type="ECO:0000313" key="3">
    <source>
        <dbReference type="Proteomes" id="UP001623348"/>
    </source>
</evidence>
<comment type="caution">
    <text evidence="2">The sequence shown here is derived from an EMBL/GenBank/DDBJ whole genome shotgun (WGS) entry which is preliminary data.</text>
</comment>
<dbReference type="AlphaFoldDB" id="A0ABC9W3V7"/>
<accession>A0ABC9W3V7</accession>
<evidence type="ECO:0000313" key="2">
    <source>
        <dbReference type="EMBL" id="GAB0179878.1"/>
    </source>
</evidence>
<keyword evidence="3" id="KW-1185">Reference proteome</keyword>
<reference evidence="2 3" key="1">
    <citation type="submission" date="2024-06" db="EMBL/GenBank/DDBJ databases">
        <title>The draft genome of Grus japonensis, version 3.</title>
        <authorList>
            <person name="Nabeshima K."/>
            <person name="Suzuki S."/>
            <person name="Onuma M."/>
        </authorList>
    </citation>
    <scope>NUCLEOTIDE SEQUENCE [LARGE SCALE GENOMIC DNA]</scope>
    <source>
        <strain evidence="2 3">451A</strain>
    </source>
</reference>
<proteinExistence type="predicted"/>
<protein>
    <submittedName>
        <fullName evidence="2">Uncharacterized protein</fullName>
    </submittedName>
</protein>
<sequence length="114" mass="11912">MVRQAVPLLPMEDDGGADIHLQPMEDPKGGHERLALEQAPGRTCGPVKRGAHAGAGFLAGLVTPWGTHARAVHEELQPMGRTHVGEVHGGLTPVVGTPQWSSEACVEEGAAETV</sequence>
<name>A0ABC9W3V7_GRUJA</name>
<organism evidence="2 3">
    <name type="scientific">Grus japonensis</name>
    <name type="common">Japanese crane</name>
    <name type="synonym">Red-crowned crane</name>
    <dbReference type="NCBI Taxonomy" id="30415"/>
    <lineage>
        <taxon>Eukaryota</taxon>
        <taxon>Metazoa</taxon>
        <taxon>Chordata</taxon>
        <taxon>Craniata</taxon>
        <taxon>Vertebrata</taxon>
        <taxon>Euteleostomi</taxon>
        <taxon>Archelosauria</taxon>
        <taxon>Archosauria</taxon>
        <taxon>Dinosauria</taxon>
        <taxon>Saurischia</taxon>
        <taxon>Theropoda</taxon>
        <taxon>Coelurosauria</taxon>
        <taxon>Aves</taxon>
        <taxon>Neognathae</taxon>
        <taxon>Neoaves</taxon>
        <taxon>Gruiformes</taxon>
        <taxon>Gruidae</taxon>
        <taxon>Grus</taxon>
    </lineage>
</organism>